<dbReference type="STRING" id="690567.1288"/>
<proteinExistence type="predicted"/>
<feature type="domain" description="Nitroreductase" evidence="1">
    <location>
        <begin position="7"/>
        <end position="167"/>
    </location>
</feature>
<evidence type="ECO:0000313" key="3">
    <source>
        <dbReference type="Proteomes" id="UP000045545"/>
    </source>
</evidence>
<dbReference type="RefSeq" id="WP_046496742.1">
    <property type="nucleotide sequence ID" value="NZ_CGIH01000026.1"/>
</dbReference>
<dbReference type="InterPro" id="IPR029479">
    <property type="entry name" value="Nitroreductase"/>
</dbReference>
<dbReference type="EMBL" id="CGIH01000026">
    <property type="protein sequence ID" value="CFX47968.1"/>
    <property type="molecule type" value="Genomic_DNA"/>
</dbReference>
<organism evidence="2 3">
    <name type="scientific">Syntrophomonas zehnderi OL-4</name>
    <dbReference type="NCBI Taxonomy" id="690567"/>
    <lineage>
        <taxon>Bacteria</taxon>
        <taxon>Bacillati</taxon>
        <taxon>Bacillota</taxon>
        <taxon>Clostridia</taxon>
        <taxon>Eubacteriales</taxon>
        <taxon>Syntrophomonadaceae</taxon>
        <taxon>Syntrophomonas</taxon>
    </lineage>
</organism>
<keyword evidence="3" id="KW-1185">Reference proteome</keyword>
<dbReference type="PANTHER" id="PTHR23026">
    <property type="entry name" value="NADPH NITROREDUCTASE"/>
    <property type="match status" value="1"/>
</dbReference>
<dbReference type="InterPro" id="IPR000415">
    <property type="entry name" value="Nitroreductase-like"/>
</dbReference>
<dbReference type="SUPFAM" id="SSF55469">
    <property type="entry name" value="FMN-dependent nitroreductase-like"/>
    <property type="match status" value="1"/>
</dbReference>
<dbReference type="GO" id="GO:0016491">
    <property type="term" value="F:oxidoreductase activity"/>
    <property type="evidence" value="ECO:0007669"/>
    <property type="project" value="InterPro"/>
</dbReference>
<evidence type="ECO:0000313" key="2">
    <source>
        <dbReference type="EMBL" id="CFX47968.1"/>
    </source>
</evidence>
<protein>
    <submittedName>
        <fullName evidence="2">Nitroreductase</fullName>
    </submittedName>
</protein>
<evidence type="ECO:0000259" key="1">
    <source>
        <dbReference type="Pfam" id="PF00881"/>
    </source>
</evidence>
<accession>A0A0E4C8G2</accession>
<gene>
    <name evidence="2" type="ORF">1288</name>
</gene>
<dbReference type="OrthoDB" id="9812105at2"/>
<dbReference type="Gene3D" id="3.40.109.10">
    <property type="entry name" value="NADH Oxidase"/>
    <property type="match status" value="1"/>
</dbReference>
<dbReference type="AlphaFoldDB" id="A0A0E4C8G2"/>
<reference evidence="2 3" key="1">
    <citation type="submission" date="2015-03" db="EMBL/GenBank/DDBJ databases">
        <authorList>
            <person name="Murphy D."/>
        </authorList>
    </citation>
    <scope>NUCLEOTIDE SEQUENCE [LARGE SCALE GENOMIC DNA]</scope>
    <source>
        <strain evidence="2 3">OL-4</strain>
    </source>
</reference>
<dbReference type="Proteomes" id="UP000045545">
    <property type="component" value="Unassembled WGS sequence"/>
</dbReference>
<sequence length="190" mass="21190">MEFFEVIKKRRAVRMYKPDPVSREDILTILEAAHAAPSGRNLQSWSFLVISGEKKQVMGESYGKIAEGYTRDWEDPQARESFINYSRTYGGAPVIIMVLADADPVPGVNRMHLESGCAAMENILLAATALGLGTCWMTGPLQDEANLRKLLDIPDDKQIVAVTPLGHPVAWPDPPVFPVPDFEQKIRWII</sequence>
<name>A0A0E4C8G2_9FIRM</name>
<dbReference type="InterPro" id="IPR050627">
    <property type="entry name" value="Nitroreductase/BluB"/>
</dbReference>
<dbReference type="Pfam" id="PF00881">
    <property type="entry name" value="Nitroreductase"/>
    <property type="match status" value="1"/>
</dbReference>
<dbReference type="PANTHER" id="PTHR23026:SF123">
    <property type="entry name" value="NAD(P)H NITROREDUCTASE RV3131-RELATED"/>
    <property type="match status" value="1"/>
</dbReference>